<keyword evidence="1" id="KW-1133">Transmembrane helix</keyword>
<dbReference type="AlphaFoldDB" id="A0A4D4J4S1"/>
<name>A0A4D4J4S1_9PSEU</name>
<keyword evidence="1" id="KW-0812">Transmembrane</keyword>
<protein>
    <submittedName>
        <fullName evidence="2">Uncharacterized protein</fullName>
    </submittedName>
</protein>
<accession>A0A4D4J4S1</accession>
<sequence length="116" mass="12374">MAPRRAPSGGPRRQHRLLRLVLRLDQAGSAAFIVVALAAAPLLGLLAAFPAARWALGVLFIGYAVALAALGVCMAYGLSRSMCRGEDLPAGMWVSLLMFRPAEGDTSPRRPRPPPR</sequence>
<comment type="caution">
    <text evidence="2">The sequence shown here is derived from an EMBL/GenBank/DDBJ whole genome shotgun (WGS) entry which is preliminary data.</text>
</comment>
<feature type="transmembrane region" description="Helical" evidence="1">
    <location>
        <begin position="54"/>
        <end position="78"/>
    </location>
</feature>
<dbReference type="RefSeq" id="WP_137814733.1">
    <property type="nucleotide sequence ID" value="NZ_BJFL01000016.1"/>
</dbReference>
<dbReference type="EMBL" id="BJFL01000016">
    <property type="protein sequence ID" value="GDY31675.1"/>
    <property type="molecule type" value="Genomic_DNA"/>
</dbReference>
<keyword evidence="1" id="KW-0472">Membrane</keyword>
<evidence type="ECO:0000256" key="1">
    <source>
        <dbReference type="SAM" id="Phobius"/>
    </source>
</evidence>
<organism evidence="2 3">
    <name type="scientific">Gandjariella thermophila</name>
    <dbReference type="NCBI Taxonomy" id="1931992"/>
    <lineage>
        <taxon>Bacteria</taxon>
        <taxon>Bacillati</taxon>
        <taxon>Actinomycetota</taxon>
        <taxon>Actinomycetes</taxon>
        <taxon>Pseudonocardiales</taxon>
        <taxon>Pseudonocardiaceae</taxon>
        <taxon>Gandjariella</taxon>
    </lineage>
</organism>
<gene>
    <name evidence="2" type="ORF">GTS_33080</name>
</gene>
<feature type="transmembrane region" description="Helical" evidence="1">
    <location>
        <begin position="20"/>
        <end position="48"/>
    </location>
</feature>
<reference evidence="3" key="1">
    <citation type="submission" date="2019-04" db="EMBL/GenBank/DDBJ databases">
        <title>Draft genome sequence of Pseudonocardiaceae bacterium SL3-2-4.</title>
        <authorList>
            <person name="Ningsih F."/>
            <person name="Yokota A."/>
            <person name="Sakai Y."/>
            <person name="Nanatani K."/>
            <person name="Yabe S."/>
            <person name="Oetari A."/>
            <person name="Sjamsuridzal W."/>
        </authorList>
    </citation>
    <scope>NUCLEOTIDE SEQUENCE [LARGE SCALE GENOMIC DNA]</scope>
    <source>
        <strain evidence="3">SL3-2-4</strain>
    </source>
</reference>
<evidence type="ECO:0000313" key="3">
    <source>
        <dbReference type="Proteomes" id="UP000298860"/>
    </source>
</evidence>
<proteinExistence type="predicted"/>
<evidence type="ECO:0000313" key="2">
    <source>
        <dbReference type="EMBL" id="GDY31675.1"/>
    </source>
</evidence>
<keyword evidence="3" id="KW-1185">Reference proteome</keyword>
<dbReference type="Proteomes" id="UP000298860">
    <property type="component" value="Unassembled WGS sequence"/>
</dbReference>